<accession>A0A085MIY3</accession>
<dbReference type="Proteomes" id="UP000030758">
    <property type="component" value="Unassembled WGS sequence"/>
</dbReference>
<keyword evidence="3" id="KW-1185">Reference proteome</keyword>
<dbReference type="Proteomes" id="UP000030764">
    <property type="component" value="Unassembled WGS sequence"/>
</dbReference>
<reference evidence="1 3" key="1">
    <citation type="journal article" date="2014" name="Nat. Genet.">
        <title>Genome and transcriptome of the porcine whipworm Trichuris suis.</title>
        <authorList>
            <person name="Jex A.R."/>
            <person name="Nejsum P."/>
            <person name="Schwarz E.M."/>
            <person name="Hu L."/>
            <person name="Young N.D."/>
            <person name="Hall R.S."/>
            <person name="Korhonen P.K."/>
            <person name="Liao S."/>
            <person name="Thamsborg S."/>
            <person name="Xia J."/>
            <person name="Xu P."/>
            <person name="Wang S."/>
            <person name="Scheerlinck J.P."/>
            <person name="Hofmann A."/>
            <person name="Sternberg P.W."/>
            <person name="Wang J."/>
            <person name="Gasser R.B."/>
        </authorList>
    </citation>
    <scope>NUCLEOTIDE SEQUENCE [LARGE SCALE GENOMIC DNA]</scope>
    <source>
        <strain evidence="2">DCEP-RM93F</strain>
        <strain evidence="1">DCEP-RM93M</strain>
    </source>
</reference>
<organism evidence="1 3">
    <name type="scientific">Trichuris suis</name>
    <name type="common">pig whipworm</name>
    <dbReference type="NCBI Taxonomy" id="68888"/>
    <lineage>
        <taxon>Eukaryota</taxon>
        <taxon>Metazoa</taxon>
        <taxon>Ecdysozoa</taxon>
        <taxon>Nematoda</taxon>
        <taxon>Enoplea</taxon>
        <taxon>Dorylaimia</taxon>
        <taxon>Trichinellida</taxon>
        <taxon>Trichuridae</taxon>
        <taxon>Trichuris</taxon>
    </lineage>
</organism>
<dbReference type="EMBL" id="KL363190">
    <property type="protein sequence ID" value="KFD57179.1"/>
    <property type="molecule type" value="Genomic_DNA"/>
</dbReference>
<name>A0A085MIY3_9BILA</name>
<evidence type="ECO:0000313" key="1">
    <source>
        <dbReference type="EMBL" id="KFD57179.1"/>
    </source>
</evidence>
<gene>
    <name evidence="1" type="ORF">M513_02064</name>
    <name evidence="2" type="ORF">M514_02064</name>
</gene>
<sequence length="103" mass="11278">MTKLSLQLDESTLPGNEALLLAYVRNCFSPEGLLTDTKGVSIFCISRHFFEEKLIPLTNITSIATDGALSIEAWFHCAFEGSCSGRRCHPLLNSQRTPSSNAS</sequence>
<protein>
    <submittedName>
        <fullName evidence="1">Uncharacterized protein</fullName>
    </submittedName>
</protein>
<dbReference type="EMBL" id="KL367575">
    <property type="protein sequence ID" value="KFD63378.1"/>
    <property type="molecule type" value="Genomic_DNA"/>
</dbReference>
<proteinExistence type="predicted"/>
<evidence type="ECO:0000313" key="2">
    <source>
        <dbReference type="EMBL" id="KFD63378.1"/>
    </source>
</evidence>
<dbReference type="AlphaFoldDB" id="A0A085MIY3"/>
<evidence type="ECO:0000313" key="3">
    <source>
        <dbReference type="Proteomes" id="UP000030764"/>
    </source>
</evidence>